<evidence type="ECO:0000313" key="2">
    <source>
        <dbReference type="Proteomes" id="UP000198481"/>
    </source>
</evidence>
<dbReference type="STRING" id="1148509.SAMN05216222_5273"/>
<sequence length="53" mass="6040">MHPSIQLGNEVRAALRIRSRIATKDLYEMIGRAVPMAQARFTVKAAWIYNLNP</sequence>
<dbReference type="Proteomes" id="UP000198481">
    <property type="component" value="Chromosome I"/>
</dbReference>
<accession>A0A1H2BKY4</accession>
<proteinExistence type="predicted"/>
<dbReference type="AlphaFoldDB" id="A0A1H2BKY4"/>
<organism evidence="1 2">
    <name type="scientific">Pseudomonas prosekii</name>
    <dbReference type="NCBI Taxonomy" id="1148509"/>
    <lineage>
        <taxon>Bacteria</taxon>
        <taxon>Pseudomonadati</taxon>
        <taxon>Pseudomonadota</taxon>
        <taxon>Gammaproteobacteria</taxon>
        <taxon>Pseudomonadales</taxon>
        <taxon>Pseudomonadaceae</taxon>
        <taxon>Pseudomonas</taxon>
    </lineage>
</organism>
<dbReference type="EMBL" id="LT629762">
    <property type="protein sequence ID" value="SDT58828.1"/>
    <property type="molecule type" value="Genomic_DNA"/>
</dbReference>
<dbReference type="RefSeq" id="WP_157720191.1">
    <property type="nucleotide sequence ID" value="NZ_LT629762.1"/>
</dbReference>
<name>A0A1H2BKY4_9PSED</name>
<gene>
    <name evidence="1" type="ORF">SAMN05216222_5273</name>
</gene>
<evidence type="ECO:0000313" key="1">
    <source>
        <dbReference type="EMBL" id="SDT58828.1"/>
    </source>
</evidence>
<reference evidence="2" key="1">
    <citation type="submission" date="2016-10" db="EMBL/GenBank/DDBJ databases">
        <authorList>
            <person name="Varghese N."/>
            <person name="Submissions S."/>
        </authorList>
    </citation>
    <scope>NUCLEOTIDE SEQUENCE [LARGE SCALE GENOMIC DNA]</scope>
    <source>
        <strain evidence="2">LMG 26867</strain>
    </source>
</reference>
<protein>
    <submittedName>
        <fullName evidence="1">Uncharacterized protein</fullName>
    </submittedName>
</protein>